<feature type="region of interest" description="Disordered" evidence="1">
    <location>
        <begin position="198"/>
        <end position="223"/>
    </location>
</feature>
<feature type="compositionally biased region" description="Basic and acidic residues" evidence="1">
    <location>
        <begin position="67"/>
        <end position="93"/>
    </location>
</feature>
<keyword evidence="3" id="KW-1185">Reference proteome</keyword>
<dbReference type="Proteomes" id="UP000749559">
    <property type="component" value="Unassembled WGS sequence"/>
</dbReference>
<gene>
    <name evidence="2" type="ORF">OFUS_LOCUS19336</name>
</gene>
<dbReference type="EMBL" id="CAIIXF020000009">
    <property type="protein sequence ID" value="CAH1794675.1"/>
    <property type="molecule type" value="Genomic_DNA"/>
</dbReference>
<feature type="compositionally biased region" description="Basic and acidic residues" evidence="1">
    <location>
        <begin position="47"/>
        <end position="57"/>
    </location>
</feature>
<reference evidence="2" key="1">
    <citation type="submission" date="2022-03" db="EMBL/GenBank/DDBJ databases">
        <authorList>
            <person name="Martin C."/>
        </authorList>
    </citation>
    <scope>NUCLEOTIDE SEQUENCE</scope>
</reference>
<organism evidence="2 3">
    <name type="scientific">Owenia fusiformis</name>
    <name type="common">Polychaete worm</name>
    <dbReference type="NCBI Taxonomy" id="6347"/>
    <lineage>
        <taxon>Eukaryota</taxon>
        <taxon>Metazoa</taxon>
        <taxon>Spiralia</taxon>
        <taxon>Lophotrochozoa</taxon>
        <taxon>Annelida</taxon>
        <taxon>Polychaeta</taxon>
        <taxon>Sedentaria</taxon>
        <taxon>Canalipalpata</taxon>
        <taxon>Sabellida</taxon>
        <taxon>Oweniida</taxon>
        <taxon>Oweniidae</taxon>
        <taxon>Owenia</taxon>
    </lineage>
</organism>
<dbReference type="AlphaFoldDB" id="A0A8J1XYV1"/>
<feature type="region of interest" description="Disordered" evidence="1">
    <location>
        <begin position="42"/>
        <end position="93"/>
    </location>
</feature>
<accession>A0A8J1XYV1</accession>
<evidence type="ECO:0000256" key="1">
    <source>
        <dbReference type="SAM" id="MobiDB-lite"/>
    </source>
</evidence>
<feature type="non-terminal residue" evidence="2">
    <location>
        <position position="487"/>
    </location>
</feature>
<feature type="non-terminal residue" evidence="2">
    <location>
        <position position="1"/>
    </location>
</feature>
<sequence>NMNKVQKVCETAETSLFNAVLVVKELDERLVDIIKHSNQNQDIPAISDDKQPAREVENNDGQSTSKDGIDEDKCSVDTDHKADKRKQIDRDTVRKTPDEAVKVNSIDNIDFGLAAEVAKDPYNTALIMSASKTRGRQRGMAKRGGMGRGMARYRPPVLVYEAEGEDSESAMSAEELETHYENAYRAIDKLKGHRQQLPNCDRDVPKHSITKQQSPRQERSHKDIDMRIGRDSMQQEPAVISPFHAHLTNSIKQGNWDNQAQQTAGDPSHIKHHSDPYMQAIEDMDYSKNKEVITIQTLQEALENMPQDDPCKIAMQLSINTLISKLPIDCKEYLNRCRKETAGTTSSTHVNDKDSMVISGDQTESQTAHFQPSAVAVPDAKLDQITLSPRVNNTQNQVNDVQEDVKRSFCHDDSSKIDVFEPIAMEISAIDGTSPSRNTASPLQPTHTTLTALSSMKEPSTSTELMSEFQNLQLILQKLQLLSQILQ</sequence>
<name>A0A8J1XYV1_OWEFU</name>
<proteinExistence type="predicted"/>
<protein>
    <submittedName>
        <fullName evidence="2">Uncharacterized protein</fullName>
    </submittedName>
</protein>
<comment type="caution">
    <text evidence="2">The sequence shown here is derived from an EMBL/GenBank/DDBJ whole genome shotgun (WGS) entry which is preliminary data.</text>
</comment>
<evidence type="ECO:0000313" key="2">
    <source>
        <dbReference type="EMBL" id="CAH1794675.1"/>
    </source>
</evidence>
<evidence type="ECO:0000313" key="3">
    <source>
        <dbReference type="Proteomes" id="UP000749559"/>
    </source>
</evidence>